<reference evidence="3" key="1">
    <citation type="journal article" date="2010" name="Stand. Genomic Sci.">
        <title>Complete genome sequence of Syntrophothermus lipocalidus type strain (TGB-C1T).</title>
        <authorList>
            <consortium name="US DOE Joint Genome Institute (JGI-PGF)"/>
            <person name="Djao O."/>
            <person name="Zhang X."/>
            <person name="Lucas S."/>
            <person name="Lapidus A."/>
            <person name="Glavina Del Rio T."/>
            <person name="Nolan M."/>
            <person name="Tice H."/>
            <person name="Cheng J."/>
            <person name="Han C."/>
            <person name="Tapia R."/>
            <person name="Goodwin L."/>
            <person name="Pitluck S."/>
            <person name="Liolios K."/>
            <person name="Ivanova N."/>
            <person name="Mavromatis K."/>
            <person name="Mikhailova N."/>
            <person name="Ovchinnikova G."/>
            <person name="Pati A."/>
            <person name="Brambilla E."/>
            <person name="Chen A."/>
            <person name="Palaniappan K."/>
            <person name="Land M."/>
            <person name="Hauser L."/>
            <person name="Chang Y."/>
            <person name="Jeffries C."/>
            <person name="Rohde M."/>
            <person name="Sikorski J."/>
            <person name="Spring S."/>
            <person name="Goker M."/>
            <person name="Detter J."/>
            <person name="Woyke T."/>
            <person name="Bristow J."/>
            <person name="Eisen J."/>
            <person name="Markowitz V."/>
            <person name="Hugenholtz P."/>
            <person name="Kyrpides N."/>
            <person name="Klenk H."/>
        </authorList>
    </citation>
    <scope>NUCLEOTIDE SEQUENCE [LARGE SCALE GENOMIC DNA]</scope>
    <source>
        <strain evidence="3">DSM 12680 / TGB-C1</strain>
    </source>
</reference>
<accession>D7CP41</accession>
<dbReference type="PANTHER" id="PTHR30217:SF10">
    <property type="entry name" value="23S RRNA 5-HYDROXYCYTIDINE C2501 SYNTHASE"/>
    <property type="match status" value="1"/>
</dbReference>
<proteinExistence type="predicted"/>
<dbReference type="EMBL" id="CP002048">
    <property type="protein sequence ID" value="ADI02476.1"/>
    <property type="molecule type" value="Genomic_DNA"/>
</dbReference>
<dbReference type="PANTHER" id="PTHR30217">
    <property type="entry name" value="PEPTIDASE U32 FAMILY"/>
    <property type="match status" value="1"/>
</dbReference>
<dbReference type="Pfam" id="PF01136">
    <property type="entry name" value="Peptidase_U32"/>
    <property type="match status" value="2"/>
</dbReference>
<protein>
    <submittedName>
        <fullName evidence="2">Peptidase U32</fullName>
    </submittedName>
</protein>
<dbReference type="Pfam" id="PF12392">
    <property type="entry name" value="DUF3656"/>
    <property type="match status" value="1"/>
</dbReference>
<dbReference type="KEGG" id="slp:Slip_1718"/>
<dbReference type="eggNOG" id="COG0826">
    <property type="taxonomic scope" value="Bacteria"/>
</dbReference>
<dbReference type="InterPro" id="IPR001539">
    <property type="entry name" value="Peptidase_U32"/>
</dbReference>
<feature type="domain" description="Peptidase U32 collagenase" evidence="1">
    <location>
        <begin position="385"/>
        <end position="504"/>
    </location>
</feature>
<reference evidence="2 3" key="2">
    <citation type="journal article" date="2010" name="Stand. Genomic Sci.">
        <title>Complete genome sequence of Syntrophothermus lipocalidus type strain (TGB-C1).</title>
        <authorList>
            <person name="Djao O.D."/>
            <person name="Zhang X."/>
            <person name="Lucas S."/>
            <person name="Lapidus A."/>
            <person name="Del Rio T.G."/>
            <person name="Nolan M."/>
            <person name="Tice H."/>
            <person name="Cheng J.F."/>
            <person name="Han C."/>
            <person name="Tapia R."/>
            <person name="Goodwin L."/>
            <person name="Pitluck S."/>
            <person name="Liolios K."/>
            <person name="Ivanova N."/>
            <person name="Mavromatis K."/>
            <person name="Mikhailova N."/>
            <person name="Ovchinnikova G."/>
            <person name="Pati A."/>
            <person name="Brambilla E."/>
            <person name="Chen A."/>
            <person name="Palaniappan K."/>
            <person name="Land M."/>
            <person name="Hauser L."/>
            <person name="Chang Y.J."/>
            <person name="Jeffries C.D."/>
            <person name="Rohde M."/>
            <person name="Sikorski J."/>
            <person name="Spring S."/>
            <person name="Goker M."/>
            <person name="Detter J.C."/>
            <person name="Woyke T."/>
            <person name="Bristow J."/>
            <person name="Eisen J.A."/>
            <person name="Markowitz V."/>
            <person name="Hugenholtz P."/>
            <person name="Kyrpides N.C."/>
            <person name="Klenk H.P."/>
        </authorList>
    </citation>
    <scope>NUCLEOTIDE SEQUENCE [LARGE SCALE GENOMIC DNA]</scope>
    <source>
        <strain evidence="3">DSM 12680 / TGB-C1</strain>
    </source>
</reference>
<dbReference type="AlphaFoldDB" id="D7CP41"/>
<dbReference type="Proteomes" id="UP000000378">
    <property type="component" value="Chromosome"/>
</dbReference>
<organism evidence="2 3">
    <name type="scientific">Syntrophothermus lipocalidus (strain DSM 12680 / TGB-C1)</name>
    <dbReference type="NCBI Taxonomy" id="643648"/>
    <lineage>
        <taxon>Bacteria</taxon>
        <taxon>Bacillati</taxon>
        <taxon>Bacillota</taxon>
        <taxon>Clostridia</taxon>
        <taxon>Eubacteriales</taxon>
        <taxon>Syntrophomonadaceae</taxon>
        <taxon>Syntrophothermus</taxon>
    </lineage>
</organism>
<dbReference type="HOGENOM" id="CLU_011540_4_0_9"/>
<sequence>MELLAPAGNWESFIAAIENGADAVYLGGREFSARQYAANFEIEDIRKAVEYAHVRGKKVYITVNTLIDQTEFDAVLDFVFQLQESGVDALIIQDIGLMSVLRRVFPDLRLHASTQMTIHNVLGVRFLKENGFSRVVLARELTRQEIEAIREAVPDIEIEIFVHGALCYSYSGQCLFSSVVGGRSGNRGRCAQPCRLPYRLRSKEKGDYAQAGEYPLSPADLCLIQCLPDIKAAGVDSLKIEGRMKRAEYVATVTRVYRQALDRLEAGEDTVPQEMLEELAGIFNRTFTPGLWAGRGTGVLSPSRPNNRGIYIGRVLSQKADGFTSIRLTRSLRVGDGIEVWVRSGKNPATVVTHLEVQGQAVQEAGPGSVPVIPLSCRVAPGDRVFRTHDTVLVGRAAATMVENRPEGKVKIGAVVEVSRGEPLKITFRDKRGIKAQACTRSTAVPAETRPLSEQDIYEKVSRLGNTPFEIEDFKLFVEEPLIVPFSEINQARREAADQLRENILKLAKPPAIDRKEFTRRLNERAAKSSEWRFEKPARRTMLSVFAGRVDVARAALESGADRVYLDLEGLKGLKTSERVKVLELKQLAINKGHELVLALPRITGPLQEIPWDEIEEVGFEGVLAANPGLLLEARERGLTVFADYPLNTFNPEAARFWLEHGAENFCLSPELSSSQLKNWPQPELSWAEVLTHGDLILMISAYCPWKALGQGKEGKCERPCREDEFFLVDRKGYEFPVRADNHCRVYLFNSRTLCLIEELPELLELGIGTLRIEARLSPAQAVAETVLVYRQAIDGLIQGKPVRLASLKERLKKVALSDFSKIHYYRGVV</sequence>
<keyword evidence="3" id="KW-1185">Reference proteome</keyword>
<dbReference type="RefSeq" id="WP_013175878.1">
    <property type="nucleotide sequence ID" value="NC_014220.1"/>
</dbReference>
<dbReference type="InterPro" id="IPR020988">
    <property type="entry name" value="Pept_U32_collagenase"/>
</dbReference>
<dbReference type="STRING" id="643648.Slip_1718"/>
<gene>
    <name evidence="2" type="ordered locus">Slip_1718</name>
</gene>
<evidence type="ECO:0000313" key="2">
    <source>
        <dbReference type="EMBL" id="ADI02476.1"/>
    </source>
</evidence>
<evidence type="ECO:0000313" key="3">
    <source>
        <dbReference type="Proteomes" id="UP000000378"/>
    </source>
</evidence>
<dbReference type="InterPro" id="IPR051454">
    <property type="entry name" value="RNA/ubiquinone_mod_enzymes"/>
</dbReference>
<name>D7CP41_SYNLT</name>
<evidence type="ECO:0000259" key="1">
    <source>
        <dbReference type="Pfam" id="PF12392"/>
    </source>
</evidence>